<evidence type="ECO:0000256" key="3">
    <source>
        <dbReference type="ARBA" id="ARBA00022801"/>
    </source>
</evidence>
<protein>
    <submittedName>
        <fullName evidence="5">Tannase and feruloyl esterase</fullName>
    </submittedName>
</protein>
<keyword evidence="3" id="KW-0378">Hydrolase</keyword>
<dbReference type="Pfam" id="PF07519">
    <property type="entry name" value="Tannase"/>
    <property type="match status" value="1"/>
</dbReference>
<dbReference type="STRING" id="282197.SAMN04488517_10935"/>
<keyword evidence="6" id="KW-1185">Reference proteome</keyword>
<reference evidence="5 6" key="1">
    <citation type="submission" date="2015-07" db="EMBL/GenBank/DDBJ databases">
        <authorList>
            <person name="Noorani M."/>
        </authorList>
    </citation>
    <scope>NUCLEOTIDE SEQUENCE [LARGE SCALE GENOMIC DNA]</scope>
    <source>
        <strain evidence="5 6">CECT 5088</strain>
    </source>
</reference>
<dbReference type="GO" id="GO:0052689">
    <property type="term" value="F:carboxylic ester hydrolase activity"/>
    <property type="evidence" value="ECO:0007669"/>
    <property type="project" value="UniProtKB-KW"/>
</dbReference>
<proteinExistence type="predicted"/>
<keyword evidence="1" id="KW-0719">Serine esterase</keyword>
<keyword evidence="4" id="KW-1015">Disulfide bond</keyword>
<evidence type="ECO:0000256" key="1">
    <source>
        <dbReference type="ARBA" id="ARBA00022487"/>
    </source>
</evidence>
<sequence>MVVSAAMLTTPAWAQTSETCEGLLGYPPSGGAVTSARVVDAVHDGPFRCPARLLPGAGDGAGAPVMDHSGPVGTQIACLIQANTSPDGERLLETDDAALIGDAVLAQCDAADGEEDGAVADPGACEVDLRRRHGRRLSRRGGTAALAARPESTRTADGTQLYPAGIILGSEAFRPVLLTGTDSAAPLLDAFTGNVLAHLACSDDPGAGHDPRDFDLATAPARMAAAATYNGEGPGSSAFHAARDEAVSRHMIPGLDLCGIQSGPPRLTHADLDPLTAMEAWLDTGTPPEMLRAR</sequence>
<dbReference type="AlphaFoldDB" id="A0A0M6XWM3"/>
<dbReference type="Proteomes" id="UP000048908">
    <property type="component" value="Unassembled WGS sequence"/>
</dbReference>
<name>A0A0M6XWM3_9RHOB</name>
<evidence type="ECO:0000313" key="5">
    <source>
        <dbReference type="EMBL" id="CTQ34693.1"/>
    </source>
</evidence>
<evidence type="ECO:0000256" key="4">
    <source>
        <dbReference type="ARBA" id="ARBA00023157"/>
    </source>
</evidence>
<organism evidence="5 6">
    <name type="scientific">Jannaschia rubra</name>
    <dbReference type="NCBI Taxonomy" id="282197"/>
    <lineage>
        <taxon>Bacteria</taxon>
        <taxon>Pseudomonadati</taxon>
        <taxon>Pseudomonadota</taxon>
        <taxon>Alphaproteobacteria</taxon>
        <taxon>Rhodobacterales</taxon>
        <taxon>Roseobacteraceae</taxon>
        <taxon>Jannaschia</taxon>
    </lineage>
</organism>
<keyword evidence="2" id="KW-0732">Signal</keyword>
<evidence type="ECO:0000256" key="2">
    <source>
        <dbReference type="ARBA" id="ARBA00022729"/>
    </source>
</evidence>
<dbReference type="InterPro" id="IPR011118">
    <property type="entry name" value="Tannase/feruloyl_esterase"/>
</dbReference>
<accession>A0A0M6XWM3</accession>
<gene>
    <name evidence="5" type="ORF">JAN5088_03489</name>
</gene>
<dbReference type="EMBL" id="CXPG01000024">
    <property type="protein sequence ID" value="CTQ34693.1"/>
    <property type="molecule type" value="Genomic_DNA"/>
</dbReference>
<evidence type="ECO:0000313" key="6">
    <source>
        <dbReference type="Proteomes" id="UP000048908"/>
    </source>
</evidence>